<protein>
    <recommendedName>
        <fullName evidence="8">Peptidoglycan binding-like domain-containing protein</fullName>
    </recommendedName>
</protein>
<evidence type="ECO:0008006" key="8">
    <source>
        <dbReference type="Google" id="ProtNLM"/>
    </source>
</evidence>
<comment type="caution">
    <text evidence="6">The sequence shown here is derived from an EMBL/GenBank/DDBJ whole genome shotgun (WGS) entry which is preliminary data.</text>
</comment>
<dbReference type="Gene3D" id="1.10.530.40">
    <property type="match status" value="1"/>
</dbReference>
<feature type="compositionally biased region" description="Polar residues" evidence="3">
    <location>
        <begin position="153"/>
        <end position="166"/>
    </location>
</feature>
<evidence type="ECO:0000313" key="7">
    <source>
        <dbReference type="Proteomes" id="UP000002943"/>
    </source>
</evidence>
<evidence type="ECO:0000256" key="1">
    <source>
        <dbReference type="ARBA" id="ARBA00022529"/>
    </source>
</evidence>
<dbReference type="CDD" id="cd16903">
    <property type="entry name" value="pesticin_lyz-like"/>
    <property type="match status" value="1"/>
</dbReference>
<evidence type="ECO:0000256" key="2">
    <source>
        <dbReference type="ARBA" id="ARBA00022638"/>
    </source>
</evidence>
<dbReference type="GO" id="GO:0042742">
    <property type="term" value="P:defense response to bacterium"/>
    <property type="evidence" value="ECO:0007669"/>
    <property type="project" value="UniProtKB-KW"/>
</dbReference>
<proteinExistence type="predicted"/>
<dbReference type="InterPro" id="IPR023347">
    <property type="entry name" value="Lysozyme_dom_sf"/>
</dbReference>
<dbReference type="SUPFAM" id="SSF47090">
    <property type="entry name" value="PGBD-like"/>
    <property type="match status" value="1"/>
</dbReference>
<dbReference type="Proteomes" id="UP000002943">
    <property type="component" value="Unassembled WGS sequence"/>
</dbReference>
<feature type="region of interest" description="Disordered" evidence="3">
    <location>
        <begin position="144"/>
        <end position="174"/>
    </location>
</feature>
<evidence type="ECO:0000313" key="6">
    <source>
        <dbReference type="EMBL" id="EFP96070.1"/>
    </source>
</evidence>
<dbReference type="GO" id="GO:0003796">
    <property type="term" value="F:lysozyme activity"/>
    <property type="evidence" value="ECO:0007669"/>
    <property type="project" value="InterPro"/>
</dbReference>
<sequence>MSSNPPPKGRNYPFAQRGSAFWEKCHVTYDQAVDMFYDQTAMQQYLGHDPIVYSMVYKRVKYPSIFDAQKAYSQDQNSLYQKKEQEQLELEAKGFEEFKKKNDAIRGRLNPTENGAADPLGRPLKPMGDLSKGTFDQGIIENAHEPSDRIETKTSPAPSPQQATESAKNDSEDELILKSSLKQSKPLNELAAGKFNALKKGSIETEEIKKVQQALIDCGFNLGKFGADGDFGRATEGAVKQFQAHYKPTHTTHKSYQFGNVDGIVDKNTILALDEAIKEGWKFVDDEMDQKWLTVPKGQVTFNAEGNDAESSNYFSRKIHWPGNSNSGVTIGRGYDCGNRSQEEVLADLTNAGVFPDIAKLISESAGLKGENASQFVNQNINKIDAITRKDQHNLFTSIYPEYENRAKNNYWKWTKNKESRVNWLELDSKIRDILVDFVYQGFTKGPKPMTKGMLNDRQVLIDYIEGSSVLNSYESGRQRANYLRGQGE</sequence>
<gene>
    <name evidence="6" type="ORF">VIBC2010_14344</name>
</gene>
<dbReference type="Gene3D" id="1.10.101.10">
    <property type="entry name" value="PGBD-like superfamily/PGBD"/>
    <property type="match status" value="1"/>
</dbReference>
<dbReference type="InterPro" id="IPR031922">
    <property type="entry name" value="Pesticin_C"/>
</dbReference>
<evidence type="ECO:0000259" key="4">
    <source>
        <dbReference type="Pfam" id="PF01471"/>
    </source>
</evidence>
<dbReference type="Pfam" id="PF16754">
    <property type="entry name" value="Pesticin"/>
    <property type="match status" value="1"/>
</dbReference>
<keyword evidence="2" id="KW-0081">Bacteriolytic enzyme</keyword>
<dbReference type="eggNOG" id="COG3409">
    <property type="taxonomic scope" value="Bacteria"/>
</dbReference>
<dbReference type="STRING" id="796620.VIBC2010_14344"/>
<dbReference type="InterPro" id="IPR036366">
    <property type="entry name" value="PGBDSf"/>
</dbReference>
<dbReference type="RefSeq" id="WP_009601932.1">
    <property type="nucleotide sequence ID" value="NZ_AEIU01000081.1"/>
</dbReference>
<dbReference type="OrthoDB" id="932638at2"/>
<feature type="domain" description="Pesticin C-terminal" evidence="5">
    <location>
        <begin position="325"/>
        <end position="441"/>
    </location>
</feature>
<dbReference type="InterPro" id="IPR036365">
    <property type="entry name" value="PGBD-like_sf"/>
</dbReference>
<name>E3BLI8_9VIBR</name>
<dbReference type="GO" id="GO:0031640">
    <property type="term" value="P:killing of cells of another organism"/>
    <property type="evidence" value="ECO:0007669"/>
    <property type="project" value="UniProtKB-KW"/>
</dbReference>
<accession>E3BLI8</accession>
<evidence type="ECO:0000256" key="3">
    <source>
        <dbReference type="SAM" id="MobiDB-lite"/>
    </source>
</evidence>
<feature type="domain" description="Peptidoglycan binding-like" evidence="4">
    <location>
        <begin position="206"/>
        <end position="249"/>
    </location>
</feature>
<keyword evidence="7" id="KW-1185">Reference proteome</keyword>
<dbReference type="InterPro" id="IPR002477">
    <property type="entry name" value="Peptidoglycan-bd-like"/>
</dbReference>
<organism evidence="6 7">
    <name type="scientific">Vibrio caribbeanicus ATCC BAA-2122</name>
    <dbReference type="NCBI Taxonomy" id="796620"/>
    <lineage>
        <taxon>Bacteria</taxon>
        <taxon>Pseudomonadati</taxon>
        <taxon>Pseudomonadota</taxon>
        <taxon>Gammaproteobacteria</taxon>
        <taxon>Vibrionales</taxon>
        <taxon>Vibrionaceae</taxon>
        <taxon>Vibrio</taxon>
    </lineage>
</organism>
<dbReference type="EMBL" id="AEIU01000081">
    <property type="protein sequence ID" value="EFP96070.1"/>
    <property type="molecule type" value="Genomic_DNA"/>
</dbReference>
<reference evidence="6 7" key="1">
    <citation type="journal article" date="2012" name="Int. J. Syst. Evol. Microbiol.">
        <title>Vibrio caribbeanicus sp. nov., isolated from the marine sponge Scleritoderma cyanea.</title>
        <authorList>
            <person name="Hoffmann M."/>
            <person name="Monday S.R."/>
            <person name="Allard M.W."/>
            <person name="Strain E.A."/>
            <person name="Whittaker P."/>
            <person name="Naum M."/>
            <person name="McCarthy P.J."/>
            <person name="Lopez J.V."/>
            <person name="Fischer M."/>
            <person name="Brown E.W."/>
        </authorList>
    </citation>
    <scope>NUCLEOTIDE SEQUENCE [LARGE SCALE GENOMIC DNA]</scope>
    <source>
        <strain evidence="6 7">ATCC BAA-2122</strain>
    </source>
</reference>
<dbReference type="Pfam" id="PF01471">
    <property type="entry name" value="PG_binding_1"/>
    <property type="match status" value="1"/>
</dbReference>
<evidence type="ECO:0000259" key="5">
    <source>
        <dbReference type="Pfam" id="PF16754"/>
    </source>
</evidence>
<dbReference type="AlphaFoldDB" id="E3BLI8"/>
<keyword evidence="1" id="KW-0929">Antimicrobial</keyword>